<evidence type="ECO:0000313" key="2">
    <source>
        <dbReference type="Proteomes" id="UP000789759"/>
    </source>
</evidence>
<comment type="caution">
    <text evidence="1">The sequence shown here is derived from an EMBL/GenBank/DDBJ whole genome shotgun (WGS) entry which is preliminary data.</text>
</comment>
<feature type="non-terminal residue" evidence="1">
    <location>
        <position position="1"/>
    </location>
</feature>
<accession>A0A9N9PLS5</accession>
<gene>
    <name evidence="1" type="ORF">CPELLU_LOCUS21643</name>
</gene>
<proteinExistence type="predicted"/>
<reference evidence="1" key="1">
    <citation type="submission" date="2021-06" db="EMBL/GenBank/DDBJ databases">
        <authorList>
            <person name="Kallberg Y."/>
            <person name="Tangrot J."/>
            <person name="Rosling A."/>
        </authorList>
    </citation>
    <scope>NUCLEOTIDE SEQUENCE</scope>
    <source>
        <strain evidence="1">FL966</strain>
    </source>
</reference>
<organism evidence="1 2">
    <name type="scientific">Cetraspora pellucida</name>
    <dbReference type="NCBI Taxonomy" id="1433469"/>
    <lineage>
        <taxon>Eukaryota</taxon>
        <taxon>Fungi</taxon>
        <taxon>Fungi incertae sedis</taxon>
        <taxon>Mucoromycota</taxon>
        <taxon>Glomeromycotina</taxon>
        <taxon>Glomeromycetes</taxon>
        <taxon>Diversisporales</taxon>
        <taxon>Gigasporaceae</taxon>
        <taxon>Cetraspora</taxon>
    </lineage>
</organism>
<dbReference type="OrthoDB" id="2441259at2759"/>
<protein>
    <submittedName>
        <fullName evidence="1">13993_t:CDS:1</fullName>
    </submittedName>
</protein>
<sequence length="47" mass="5656">KINEMESELNENNLDFMALNLQNSYFIEENKKLSKMNKDCFEQIKNL</sequence>
<dbReference type="Proteomes" id="UP000789759">
    <property type="component" value="Unassembled WGS sequence"/>
</dbReference>
<keyword evidence="2" id="KW-1185">Reference proteome</keyword>
<evidence type="ECO:0000313" key="1">
    <source>
        <dbReference type="EMBL" id="CAG8837962.1"/>
    </source>
</evidence>
<dbReference type="EMBL" id="CAJVQA010082830">
    <property type="protein sequence ID" value="CAG8837962.1"/>
    <property type="molecule type" value="Genomic_DNA"/>
</dbReference>
<dbReference type="AlphaFoldDB" id="A0A9N9PLS5"/>
<name>A0A9N9PLS5_9GLOM</name>